<evidence type="ECO:0000256" key="2">
    <source>
        <dbReference type="ARBA" id="ARBA00038934"/>
    </source>
</evidence>
<dbReference type="Proteomes" id="UP001249851">
    <property type="component" value="Unassembled WGS sequence"/>
</dbReference>
<feature type="transmembrane region" description="Helical" evidence="3">
    <location>
        <begin position="20"/>
        <end position="39"/>
    </location>
</feature>
<comment type="similarity">
    <text evidence="1">Belongs to the glycosyltransferase 8 family. Glycogenin subfamily.</text>
</comment>
<protein>
    <recommendedName>
        <fullName evidence="2">glycogenin glucosyltransferase</fullName>
        <ecNumber evidence="2">2.4.1.186</ecNumber>
    </recommendedName>
</protein>
<dbReference type="InterPro" id="IPR029044">
    <property type="entry name" value="Nucleotide-diphossugar_trans"/>
</dbReference>
<sequence>MYSTKSIAKFNRKHGRCVRIAFFSPFLTVAFLLVFLFAWRPIGLTYLLALTKNVALNIANDKQRILDDDLHLTDKGWKLNGIEKEHHQVLCKKYALSWSKSKATWLTILTNDDYAIPLLVLGHSIRTFSCQKNMIALISKDVKDETRKVLRKVGWTTRLVEEMDCDWIERKLRVDPSNGGFFQIRPGRRIKGTHTRLHAWNYTEFLKVVYIDADVMLLTNIDELFDINEDFAAAPCFRPGILDPCFNAGLLVLRPDSDQYREILELWGEITARDTCLTDQELLNIFYANVGTDWKFLPYSYNVRRFMFRPLSAFHFVGSSKPWISKCRPSRKEASQFQGPTLNVEEMAVIFWKRFYKLLATYSLETWYQSTKFFRREQEFGNIRFANCLNMEPKAYRSPLMEQVNDTDKR</sequence>
<dbReference type="CDD" id="cd02537">
    <property type="entry name" value="GT8_Glycogenin"/>
    <property type="match status" value="1"/>
</dbReference>
<dbReference type="PANTHER" id="PTHR11183">
    <property type="entry name" value="GLYCOGENIN SUBFAMILY MEMBER"/>
    <property type="match status" value="1"/>
</dbReference>
<dbReference type="Gene3D" id="3.90.550.10">
    <property type="entry name" value="Spore Coat Polysaccharide Biosynthesis Protein SpsA, Chain A"/>
    <property type="match status" value="1"/>
</dbReference>
<dbReference type="SUPFAM" id="SSF53448">
    <property type="entry name" value="Nucleotide-diphospho-sugar transferases"/>
    <property type="match status" value="1"/>
</dbReference>
<comment type="caution">
    <text evidence="4">The sequence shown here is derived from an EMBL/GenBank/DDBJ whole genome shotgun (WGS) entry which is preliminary data.</text>
</comment>
<reference evidence="4" key="1">
    <citation type="journal article" date="2023" name="G3 (Bethesda)">
        <title>Whole genome assembly and annotation of the endangered Caribbean coral Acropora cervicornis.</title>
        <authorList>
            <person name="Selwyn J.D."/>
            <person name="Vollmer S.V."/>
        </authorList>
    </citation>
    <scope>NUCLEOTIDE SEQUENCE</scope>
    <source>
        <strain evidence="4">K2</strain>
    </source>
</reference>
<name>A0AAD9USI8_ACRCE</name>
<dbReference type="InterPro" id="IPR002495">
    <property type="entry name" value="Glyco_trans_8"/>
</dbReference>
<dbReference type="GO" id="GO:0008466">
    <property type="term" value="F:glycogenin glucosyltransferase activity"/>
    <property type="evidence" value="ECO:0007669"/>
    <property type="project" value="UniProtKB-EC"/>
</dbReference>
<dbReference type="EMBL" id="JARQWQ010000149">
    <property type="protein sequence ID" value="KAK2548356.1"/>
    <property type="molecule type" value="Genomic_DNA"/>
</dbReference>
<keyword evidence="5" id="KW-1185">Reference proteome</keyword>
<dbReference type="EC" id="2.4.1.186" evidence="2"/>
<dbReference type="GO" id="GO:0005978">
    <property type="term" value="P:glycogen biosynthetic process"/>
    <property type="evidence" value="ECO:0007669"/>
    <property type="project" value="UniProtKB-ARBA"/>
</dbReference>
<reference evidence="4" key="2">
    <citation type="journal article" date="2023" name="Science">
        <title>Genomic signatures of disease resistance in endangered staghorn corals.</title>
        <authorList>
            <person name="Vollmer S.V."/>
            <person name="Selwyn J.D."/>
            <person name="Despard B.A."/>
            <person name="Roesel C.L."/>
        </authorList>
    </citation>
    <scope>NUCLEOTIDE SEQUENCE</scope>
    <source>
        <strain evidence="4">K2</strain>
    </source>
</reference>
<accession>A0AAD9USI8</accession>
<keyword evidence="3" id="KW-1133">Transmembrane helix</keyword>
<evidence type="ECO:0000256" key="1">
    <source>
        <dbReference type="ARBA" id="ARBA00038162"/>
    </source>
</evidence>
<dbReference type="AlphaFoldDB" id="A0AAD9USI8"/>
<keyword evidence="3" id="KW-0812">Transmembrane</keyword>
<evidence type="ECO:0000313" key="4">
    <source>
        <dbReference type="EMBL" id="KAK2548356.1"/>
    </source>
</evidence>
<organism evidence="4 5">
    <name type="scientific">Acropora cervicornis</name>
    <name type="common">Staghorn coral</name>
    <dbReference type="NCBI Taxonomy" id="6130"/>
    <lineage>
        <taxon>Eukaryota</taxon>
        <taxon>Metazoa</taxon>
        <taxon>Cnidaria</taxon>
        <taxon>Anthozoa</taxon>
        <taxon>Hexacorallia</taxon>
        <taxon>Scleractinia</taxon>
        <taxon>Astrocoeniina</taxon>
        <taxon>Acroporidae</taxon>
        <taxon>Acropora</taxon>
    </lineage>
</organism>
<dbReference type="InterPro" id="IPR050587">
    <property type="entry name" value="GNT1/Glycosyltrans_8"/>
</dbReference>
<dbReference type="Pfam" id="PF01501">
    <property type="entry name" value="Glyco_transf_8"/>
    <property type="match status" value="1"/>
</dbReference>
<evidence type="ECO:0000313" key="5">
    <source>
        <dbReference type="Proteomes" id="UP001249851"/>
    </source>
</evidence>
<proteinExistence type="inferred from homology"/>
<evidence type="ECO:0000256" key="3">
    <source>
        <dbReference type="SAM" id="Phobius"/>
    </source>
</evidence>
<keyword evidence="3" id="KW-0472">Membrane</keyword>
<gene>
    <name evidence="4" type="ORF">P5673_031516</name>
</gene>